<dbReference type="PANTHER" id="PTHR43162">
    <property type="match status" value="1"/>
</dbReference>
<evidence type="ECO:0000313" key="2">
    <source>
        <dbReference type="Proteomes" id="UP000182987"/>
    </source>
</evidence>
<keyword evidence="2" id="KW-1185">Reference proteome</keyword>
<dbReference type="InterPro" id="IPR051604">
    <property type="entry name" value="Ergot_Alk_Oxidoreductase"/>
</dbReference>
<dbReference type="PATRIC" id="fig|1440763.5.peg.2764"/>
<gene>
    <name evidence="1" type="ORF">BJI69_08030</name>
</gene>
<dbReference type="SUPFAM" id="SSF51735">
    <property type="entry name" value="NAD(P)-binding Rossmann-fold domains"/>
    <property type="match status" value="1"/>
</dbReference>
<dbReference type="OrthoDB" id="9798669at2"/>
<dbReference type="KEGG" id="lrz:BJI69_08030"/>
<dbReference type="Proteomes" id="UP000182987">
    <property type="component" value="Chromosome"/>
</dbReference>
<sequence>MSILVTGATGNIGSAVTARLAEAGAEVRALTRNPDTLKAPQGVRAVAGDLTDVASVRAALEGVDTLFLLNAVTPDELTQGLATLGLARDAGIRRIVYLSVLNGDRFADVPHFTVKYAIERAIEQFDLPATVLRPSYFMQNDASLQVPLTAHGVYPMALGKVGVSMVDIRDIADIAAAALLRRERASGALPREVIELAGPDALTGESAARLWSEILARPVAYGGDDLDAAEAAIARNAPSWAAYDLRLMLARFQSDGMLAKASATDIMTSLLGRAPRNYRDFARETAATWKQA</sequence>
<accession>A0A0G9H9A0</accession>
<dbReference type="EMBL" id="CP017480">
    <property type="protein sequence ID" value="APG03860.1"/>
    <property type="molecule type" value="Genomic_DNA"/>
</dbReference>
<protein>
    <submittedName>
        <fullName evidence="1">NmrA family transcriptional regulator</fullName>
    </submittedName>
</protein>
<dbReference type="InterPro" id="IPR008030">
    <property type="entry name" value="NmrA-like"/>
</dbReference>
<name>A0A0G9H9A0_9GAMM</name>
<dbReference type="InterPro" id="IPR036291">
    <property type="entry name" value="NAD(P)-bd_dom_sf"/>
</dbReference>
<dbReference type="RefSeq" id="WP_046968425.1">
    <property type="nucleotide sequence ID" value="NZ_CP017480.1"/>
</dbReference>
<reference evidence="2" key="1">
    <citation type="submission" date="2016-09" db="EMBL/GenBank/DDBJ databases">
        <authorList>
            <person name="Lysoe E."/>
        </authorList>
    </citation>
    <scope>NUCLEOTIDE SEQUENCE [LARGE SCALE GENOMIC DNA]</scope>
    <source>
        <strain evidence="2">LJ96T</strain>
    </source>
</reference>
<dbReference type="Gene3D" id="3.40.50.720">
    <property type="entry name" value="NAD(P)-binding Rossmann-like Domain"/>
    <property type="match status" value="1"/>
</dbReference>
<evidence type="ECO:0000313" key="1">
    <source>
        <dbReference type="EMBL" id="APG03860.1"/>
    </source>
</evidence>
<organism evidence="1 2">
    <name type="scientific">Luteibacter rhizovicinus DSM 16549</name>
    <dbReference type="NCBI Taxonomy" id="1440763"/>
    <lineage>
        <taxon>Bacteria</taxon>
        <taxon>Pseudomonadati</taxon>
        <taxon>Pseudomonadota</taxon>
        <taxon>Gammaproteobacteria</taxon>
        <taxon>Lysobacterales</taxon>
        <taxon>Rhodanobacteraceae</taxon>
        <taxon>Luteibacter</taxon>
    </lineage>
</organism>
<dbReference type="Pfam" id="PF05368">
    <property type="entry name" value="NmrA"/>
    <property type="match status" value="1"/>
</dbReference>
<dbReference type="PANTHER" id="PTHR43162:SF1">
    <property type="entry name" value="PRESTALK A DIFFERENTIATION PROTEIN A"/>
    <property type="match status" value="1"/>
</dbReference>
<dbReference type="AlphaFoldDB" id="A0A0G9H9A0"/>
<dbReference type="STRING" id="1440763.BJI69_08030"/>
<proteinExistence type="predicted"/>